<evidence type="ECO:0000256" key="3">
    <source>
        <dbReference type="ARBA" id="ARBA00022475"/>
    </source>
</evidence>
<dbReference type="EMBL" id="CP109967">
    <property type="protein sequence ID" value="WAJ72405.1"/>
    <property type="molecule type" value="Genomic_DNA"/>
</dbReference>
<comment type="function">
    <text evidence="7">An anti-sigma factor for extracytoplasmic function (ECF) sigma factor sigma-E (RpoE). ECF sigma factors are held in an inactive form by an anti-sigma factor until released by regulated intramembrane proteolysis (RIP). RIP occurs when an extracytoplasmic signal triggers a concerted proteolytic cascade to transmit information and elicit cellular responses. The membrane-spanning regulatory substrate protein is first cut periplasmically (site-1 protease, S1P, DegS), then within the membrane itself (site-2 protease, S2P, RseP), while cytoplasmic proteases finish degrading the anti-sigma factor, liberating sigma-E.</text>
</comment>
<evidence type="ECO:0000256" key="6">
    <source>
        <dbReference type="ARBA" id="ARBA00023136"/>
    </source>
</evidence>
<proteinExistence type="inferred from homology"/>
<feature type="region of interest" description="Disordered" evidence="8">
    <location>
        <begin position="184"/>
        <end position="203"/>
    </location>
</feature>
<dbReference type="PANTHER" id="PTHR38104:SF1">
    <property type="entry name" value="ANTI-SIGMA-E FACTOR RSEA"/>
    <property type="match status" value="1"/>
</dbReference>
<dbReference type="RefSeq" id="WP_268077196.1">
    <property type="nucleotide sequence ID" value="NZ_CP109967.1"/>
</dbReference>
<organism evidence="11 12">
    <name type="scientific">Catenovulum adriaticum</name>
    <dbReference type="NCBI Taxonomy" id="2984846"/>
    <lineage>
        <taxon>Bacteria</taxon>
        <taxon>Pseudomonadati</taxon>
        <taxon>Pseudomonadota</taxon>
        <taxon>Gammaproteobacteria</taxon>
        <taxon>Alteromonadales</taxon>
        <taxon>Alteromonadaceae</taxon>
        <taxon>Catenovulum</taxon>
    </lineage>
</organism>
<dbReference type="InterPro" id="IPR026279">
    <property type="entry name" value="RseA"/>
</dbReference>
<dbReference type="CDD" id="cd16328">
    <property type="entry name" value="RseA_N"/>
    <property type="match status" value="1"/>
</dbReference>
<evidence type="ECO:0000259" key="10">
    <source>
        <dbReference type="Pfam" id="PF03873"/>
    </source>
</evidence>
<feature type="domain" description="Anti sigma-E protein RseA N-terminal" evidence="9">
    <location>
        <begin position="6"/>
        <end position="86"/>
    </location>
</feature>
<keyword evidence="7" id="KW-0997">Cell inner membrane</keyword>
<evidence type="ECO:0000259" key="9">
    <source>
        <dbReference type="Pfam" id="PF03872"/>
    </source>
</evidence>
<evidence type="ECO:0000256" key="1">
    <source>
        <dbReference type="ARBA" id="ARBA00004162"/>
    </source>
</evidence>
<keyword evidence="6 7" id="KW-0472">Membrane</keyword>
<dbReference type="Proteomes" id="UP001163726">
    <property type="component" value="Plasmid pCadTS8_2"/>
</dbReference>
<dbReference type="PANTHER" id="PTHR38104">
    <property type="match status" value="1"/>
</dbReference>
<dbReference type="PIRSF" id="PIRSF016938">
    <property type="entry name" value="RseA"/>
    <property type="match status" value="1"/>
</dbReference>
<dbReference type="SUPFAM" id="SSF89069">
    <property type="entry name" value="N-terminal, cytoplasmic domain of anti-sigmaE factor RseA"/>
    <property type="match status" value="1"/>
</dbReference>
<dbReference type="Pfam" id="PF03872">
    <property type="entry name" value="RseA_N"/>
    <property type="match status" value="1"/>
</dbReference>
<gene>
    <name evidence="11" type="ORF">OLW01_16860</name>
</gene>
<evidence type="ECO:0000256" key="8">
    <source>
        <dbReference type="SAM" id="MobiDB-lite"/>
    </source>
</evidence>
<evidence type="ECO:0000256" key="4">
    <source>
        <dbReference type="ARBA" id="ARBA00022692"/>
    </source>
</evidence>
<comment type="similarity">
    <text evidence="2 7">Belongs to the RseA family.</text>
</comment>
<dbReference type="InterPro" id="IPR005573">
    <property type="entry name" value="Anti-sigma_E_RseA_C"/>
</dbReference>
<evidence type="ECO:0000313" key="12">
    <source>
        <dbReference type="Proteomes" id="UP001163726"/>
    </source>
</evidence>
<protein>
    <recommendedName>
        <fullName evidence="7">Anti-sigma-E factor RseA</fullName>
    </recommendedName>
    <alternativeName>
        <fullName evidence="7">Regulator of SigE</fullName>
    </alternativeName>
    <alternativeName>
        <fullName evidence="7">Sigma-E anti-sigma factor RseA</fullName>
    </alternativeName>
    <alternativeName>
        <fullName evidence="7">Sigma-E factor negative regulatory protein</fullName>
    </alternativeName>
</protein>
<feature type="domain" description="Anti sigma-E protein RseA C-terminal" evidence="10">
    <location>
        <begin position="129"/>
        <end position="179"/>
    </location>
</feature>
<dbReference type="InterPro" id="IPR052383">
    <property type="entry name" value="Anti-sigma-E_RseA-like"/>
</dbReference>
<keyword evidence="4" id="KW-0812">Transmembrane</keyword>
<geneLocation type="plasmid" evidence="11 12">
    <name>pCadTS8_2</name>
</geneLocation>
<dbReference type="InterPro" id="IPR005572">
    <property type="entry name" value="Anti-sigma_E_RseA_N"/>
</dbReference>
<evidence type="ECO:0000256" key="7">
    <source>
        <dbReference type="PIRNR" id="PIRNR016938"/>
    </source>
</evidence>
<reference evidence="11" key="1">
    <citation type="submission" date="2022-10" db="EMBL/GenBank/DDBJ databases">
        <title>Catenovulum adriacola sp. nov. isolated in the Harbour of Susak.</title>
        <authorList>
            <person name="Schoch T."/>
            <person name="Reich S.J."/>
            <person name="Stoeferle S."/>
            <person name="Flaiz M."/>
            <person name="Kazda M."/>
            <person name="Riedel C.U."/>
            <person name="Duerre P."/>
        </authorList>
    </citation>
    <scope>NUCLEOTIDE SEQUENCE</scope>
    <source>
        <strain evidence="11">TS8</strain>
        <plasmid evidence="11">pCadTS8_2</plasmid>
    </source>
</reference>
<keyword evidence="11" id="KW-0614">Plasmid</keyword>
<evidence type="ECO:0000313" key="11">
    <source>
        <dbReference type="EMBL" id="WAJ72405.1"/>
    </source>
</evidence>
<comment type="subcellular location">
    <subcellularLocation>
        <location evidence="7">Cell inner membrane</location>
    </subcellularLocation>
    <subcellularLocation>
        <location evidence="1">Cell membrane</location>
        <topology evidence="1">Single-pass membrane protein</topology>
    </subcellularLocation>
</comment>
<keyword evidence="5" id="KW-1133">Transmembrane helix</keyword>
<keyword evidence="12" id="KW-1185">Reference proteome</keyword>
<evidence type="ECO:0000256" key="2">
    <source>
        <dbReference type="ARBA" id="ARBA00005837"/>
    </source>
</evidence>
<sequence length="203" mass="22196">MSSKVKENISALIDGQPDQGKTLDKLKQDSKLAECFGRYHLIGDAMRNELPAQLNLDIADQIAQAIDKEPVVLAPNAKHTAAEQTATEKVKSNKVVSFFRPAMQYGLAASFAAALVVGFQAEEQAVHVPQPVLQTFPIGGALDPVSMQEVEAYPSISSNEAALQRQRINAYIMDHAQQLKTRQYNSLEAAEESQPEQVKPPIN</sequence>
<accession>A0ABY7ASW4</accession>
<dbReference type="Pfam" id="PF03873">
    <property type="entry name" value="RseA_C"/>
    <property type="match status" value="1"/>
</dbReference>
<comment type="subunit">
    <text evidence="7">Interacts 1:1 with ECF RNA polymerase sigma-E (RpoE); this inhibits the interaction of sigma-E with the RNA polymerase catalytic core and leads to a decreased expression of sigma-E-regulated genes. Interacts with RseB.</text>
</comment>
<dbReference type="InterPro" id="IPR036147">
    <property type="entry name" value="Anti-sigma_E_RseA_N_sf"/>
</dbReference>
<dbReference type="Gene3D" id="1.10.10.880">
    <property type="entry name" value="Anti sigma-E protein RseA, N-terminal domain"/>
    <property type="match status" value="1"/>
</dbReference>
<keyword evidence="3 7" id="KW-1003">Cell membrane</keyword>
<evidence type="ECO:0000256" key="5">
    <source>
        <dbReference type="ARBA" id="ARBA00022989"/>
    </source>
</evidence>
<name>A0ABY7ASW4_9ALTE</name>